<protein>
    <submittedName>
        <fullName evidence="1">Uncharacterized protein</fullName>
    </submittedName>
</protein>
<name>A0A8H7QDK9_9FUNG</name>
<dbReference type="Proteomes" id="UP000603453">
    <property type="component" value="Unassembled WGS sequence"/>
</dbReference>
<evidence type="ECO:0000313" key="2">
    <source>
        <dbReference type="Proteomes" id="UP000603453"/>
    </source>
</evidence>
<comment type="caution">
    <text evidence="1">The sequence shown here is derived from an EMBL/GenBank/DDBJ whole genome shotgun (WGS) entry which is preliminary data.</text>
</comment>
<evidence type="ECO:0000313" key="1">
    <source>
        <dbReference type="EMBL" id="KAG2190934.1"/>
    </source>
</evidence>
<gene>
    <name evidence="1" type="ORF">INT47_011417</name>
</gene>
<sequence length="214" mass="24008">MNLLQLTQKLCFLLGITGFLRPSDIEGIDDIKTMVTAGSLRLVIIAPKEKRAGWPIKKVLVISNHSSPLLCQVATDQTYKTHFLAKTPIIRQHVSLPKFTYTALVQSTTNTNRCIGSERISKHIRSILSLATITATTTSTSRKTIKARTVGSIRAILAGAKLEDTLTHGSWVSSSIFDRYILYVESGILHEFFKFYFVKYQRFTLDTQQESPTL</sequence>
<dbReference type="OrthoDB" id="2400069at2759"/>
<accession>A0A8H7QDK9</accession>
<keyword evidence="2" id="KW-1185">Reference proteome</keyword>
<dbReference type="AlphaFoldDB" id="A0A8H7QDK9"/>
<dbReference type="EMBL" id="JAEPRD010000513">
    <property type="protein sequence ID" value="KAG2190934.1"/>
    <property type="molecule type" value="Genomic_DNA"/>
</dbReference>
<organism evidence="1 2">
    <name type="scientific">Mucor saturninus</name>
    <dbReference type="NCBI Taxonomy" id="64648"/>
    <lineage>
        <taxon>Eukaryota</taxon>
        <taxon>Fungi</taxon>
        <taxon>Fungi incertae sedis</taxon>
        <taxon>Mucoromycota</taxon>
        <taxon>Mucoromycotina</taxon>
        <taxon>Mucoromycetes</taxon>
        <taxon>Mucorales</taxon>
        <taxon>Mucorineae</taxon>
        <taxon>Mucoraceae</taxon>
        <taxon>Mucor</taxon>
    </lineage>
</organism>
<reference evidence="1" key="1">
    <citation type="submission" date="2020-12" db="EMBL/GenBank/DDBJ databases">
        <title>Metabolic potential, ecology and presence of endohyphal bacteria is reflected in genomic diversity of Mucoromycotina.</title>
        <authorList>
            <person name="Muszewska A."/>
            <person name="Okrasinska A."/>
            <person name="Steczkiewicz K."/>
            <person name="Drgas O."/>
            <person name="Orlowska M."/>
            <person name="Perlinska-Lenart U."/>
            <person name="Aleksandrzak-Piekarczyk T."/>
            <person name="Szatraj K."/>
            <person name="Zielenkiewicz U."/>
            <person name="Pilsyk S."/>
            <person name="Malc E."/>
            <person name="Mieczkowski P."/>
            <person name="Kruszewska J.S."/>
            <person name="Biernat P."/>
            <person name="Pawlowska J."/>
        </authorList>
    </citation>
    <scope>NUCLEOTIDE SEQUENCE</scope>
    <source>
        <strain evidence="1">WA0000017839</strain>
    </source>
</reference>
<proteinExistence type="predicted"/>